<proteinExistence type="predicted"/>
<dbReference type="Proteomes" id="UP000439752">
    <property type="component" value="Unassembled WGS sequence"/>
</dbReference>
<dbReference type="RefSeq" id="WP_159172983.1">
    <property type="nucleotide sequence ID" value="NZ_LR732311.1"/>
</dbReference>
<dbReference type="SUPFAM" id="SSF53254">
    <property type="entry name" value="Phosphoglycerate mutase-like"/>
    <property type="match status" value="1"/>
</dbReference>
<keyword evidence="2" id="KW-1185">Reference proteome</keyword>
<dbReference type="CDD" id="cd07067">
    <property type="entry name" value="HP_PGM_like"/>
    <property type="match status" value="1"/>
</dbReference>
<dbReference type="PANTHER" id="PTHR48100">
    <property type="entry name" value="BROAD-SPECIFICITY PHOSPHATASE YOR283W-RELATED"/>
    <property type="match status" value="1"/>
</dbReference>
<dbReference type="Pfam" id="PF00300">
    <property type="entry name" value="His_Phos_1"/>
    <property type="match status" value="1"/>
</dbReference>
<gene>
    <name evidence="1" type="ORF">EXIGUO9Y_190034</name>
</gene>
<dbReference type="AlphaFoldDB" id="A0A653I645"/>
<evidence type="ECO:0000313" key="2">
    <source>
        <dbReference type="Proteomes" id="UP000439752"/>
    </source>
</evidence>
<evidence type="ECO:0000313" key="1">
    <source>
        <dbReference type="EMBL" id="VWX34541.1"/>
    </source>
</evidence>
<protein>
    <submittedName>
        <fullName evidence="1">Histidine phosphatase family protein</fullName>
    </submittedName>
</protein>
<dbReference type="EMBL" id="CABWKQ010000011">
    <property type="protein sequence ID" value="VWX34541.1"/>
    <property type="molecule type" value="Genomic_DNA"/>
</dbReference>
<dbReference type="Gene3D" id="3.40.50.1240">
    <property type="entry name" value="Phosphoglycerate mutase-like"/>
    <property type="match status" value="1"/>
</dbReference>
<dbReference type="GO" id="GO:0016791">
    <property type="term" value="F:phosphatase activity"/>
    <property type="evidence" value="ECO:0007669"/>
    <property type="project" value="TreeGrafter"/>
</dbReference>
<organism evidence="1 2">
    <name type="scientific">Exiguobacterium oxidotolerans</name>
    <dbReference type="NCBI Taxonomy" id="223958"/>
    <lineage>
        <taxon>Bacteria</taxon>
        <taxon>Bacillati</taxon>
        <taxon>Bacillota</taxon>
        <taxon>Bacilli</taxon>
        <taxon>Bacillales</taxon>
        <taxon>Bacillales Family XII. Incertae Sedis</taxon>
        <taxon>Exiguobacterium</taxon>
    </lineage>
</organism>
<sequence>MTTIYFVRHAESPKTDLSERTRGLTDAGQMAAARVSRFLTTEKIDFFYSSPYQRSLLTIEGAARSLGQAIRIDENLRECVFSGQNQTMPQTDVYPLVRQMFADHTFSHDGSETFRSCQHRGIKILMAILQEHEGKRIVIGTHGMIMTAMLHHFDAMYDFYFLQQTTKPDIYKLQFKNTELVLISKHPLHLQN</sequence>
<dbReference type="PANTHER" id="PTHR48100:SF59">
    <property type="entry name" value="ADENOSYLCOBALAMIN_ALPHA-RIBAZOLE PHOSPHATASE"/>
    <property type="match status" value="1"/>
</dbReference>
<dbReference type="InterPro" id="IPR013078">
    <property type="entry name" value="His_Pase_superF_clade-1"/>
</dbReference>
<dbReference type="InterPro" id="IPR050275">
    <property type="entry name" value="PGM_Phosphatase"/>
</dbReference>
<name>A0A653I645_9BACL</name>
<dbReference type="InterPro" id="IPR029033">
    <property type="entry name" value="His_PPase_superfam"/>
</dbReference>
<dbReference type="GO" id="GO:0005737">
    <property type="term" value="C:cytoplasm"/>
    <property type="evidence" value="ECO:0007669"/>
    <property type="project" value="TreeGrafter"/>
</dbReference>
<reference evidence="1 2" key="1">
    <citation type="submission" date="2019-10" db="EMBL/GenBank/DDBJ databases">
        <authorList>
            <person name="Karimi E."/>
        </authorList>
    </citation>
    <scope>NUCLEOTIDE SEQUENCE [LARGE SCALE GENOMIC DNA]</scope>
    <source>
        <strain evidence="1">Exiguobacterium sp. 9Y</strain>
    </source>
</reference>
<accession>A0A653I645</accession>